<dbReference type="PANTHER" id="PTHR43811:SF19">
    <property type="entry name" value="39 KDA FK506-BINDING NUCLEAR PROTEIN"/>
    <property type="match status" value="1"/>
</dbReference>
<evidence type="ECO:0000256" key="9">
    <source>
        <dbReference type="SAM" id="SignalP"/>
    </source>
</evidence>
<reference evidence="12" key="1">
    <citation type="submission" date="2019-11" db="EMBL/GenBank/DDBJ databases">
        <title>Isolation and characterization of two novel species in the genus Thiomicrorhabdus.</title>
        <authorList>
            <person name="Mochizuki J."/>
            <person name="Kojima H."/>
            <person name="Fukui M."/>
        </authorList>
    </citation>
    <scope>NUCLEOTIDE SEQUENCE [LARGE SCALE GENOMIC DNA]</scope>
    <source>
        <strain evidence="12">aks77</strain>
    </source>
</reference>
<dbReference type="SUPFAM" id="SSF54534">
    <property type="entry name" value="FKBP-like"/>
    <property type="match status" value="1"/>
</dbReference>
<evidence type="ECO:0000313" key="12">
    <source>
        <dbReference type="Proteomes" id="UP000501726"/>
    </source>
</evidence>
<evidence type="ECO:0000256" key="6">
    <source>
        <dbReference type="PROSITE-ProRule" id="PRU00277"/>
    </source>
</evidence>
<feature type="domain" description="PPIase FKBP-type" evidence="10">
    <location>
        <begin position="144"/>
        <end position="230"/>
    </location>
</feature>
<dbReference type="EMBL" id="AP021889">
    <property type="protein sequence ID" value="BBP45573.1"/>
    <property type="molecule type" value="Genomic_DNA"/>
</dbReference>
<dbReference type="Pfam" id="PF00254">
    <property type="entry name" value="FKBP_C"/>
    <property type="match status" value="1"/>
</dbReference>
<evidence type="ECO:0000313" key="11">
    <source>
        <dbReference type="EMBL" id="BBP45573.1"/>
    </source>
</evidence>
<keyword evidence="3 9" id="KW-0732">Signal</keyword>
<accession>A0A6F8PTV7</accession>
<dbReference type="InterPro" id="IPR008104">
    <property type="entry name" value="INFPOTNTIATR"/>
</dbReference>
<dbReference type="GO" id="GO:0006457">
    <property type="term" value="P:protein folding"/>
    <property type="evidence" value="ECO:0007669"/>
    <property type="project" value="InterPro"/>
</dbReference>
<dbReference type="PROSITE" id="PS50059">
    <property type="entry name" value="FKBP_PPIASE"/>
    <property type="match status" value="1"/>
</dbReference>
<dbReference type="InterPro" id="IPR046357">
    <property type="entry name" value="PPIase_dom_sf"/>
</dbReference>
<dbReference type="Pfam" id="PF01346">
    <property type="entry name" value="FKBP_N"/>
    <property type="match status" value="1"/>
</dbReference>
<name>A0A6F8PTV7_9GAMM</name>
<evidence type="ECO:0000256" key="3">
    <source>
        <dbReference type="ARBA" id="ARBA00022729"/>
    </source>
</evidence>
<evidence type="ECO:0000256" key="4">
    <source>
        <dbReference type="ARBA" id="ARBA00023110"/>
    </source>
</evidence>
<dbReference type="InterPro" id="IPR000774">
    <property type="entry name" value="PPIase_FKBP_N"/>
</dbReference>
<evidence type="ECO:0000256" key="7">
    <source>
        <dbReference type="RuleBase" id="RU003915"/>
    </source>
</evidence>
<dbReference type="EC" id="5.2.1.8" evidence="7"/>
<gene>
    <name evidence="11" type="primary">mip</name>
    <name evidence="11" type="ORF">THMIRHAS_09460</name>
</gene>
<evidence type="ECO:0000256" key="5">
    <source>
        <dbReference type="ARBA" id="ARBA00023235"/>
    </source>
</evidence>
<organism evidence="11 12">
    <name type="scientific">Thiosulfatimonas sediminis</name>
    <dbReference type="NCBI Taxonomy" id="2675054"/>
    <lineage>
        <taxon>Bacteria</taxon>
        <taxon>Pseudomonadati</taxon>
        <taxon>Pseudomonadota</taxon>
        <taxon>Gammaproteobacteria</taxon>
        <taxon>Thiotrichales</taxon>
        <taxon>Piscirickettsiaceae</taxon>
        <taxon>Thiosulfatimonas</taxon>
    </lineage>
</organism>
<dbReference type="GO" id="GO:0016020">
    <property type="term" value="C:membrane"/>
    <property type="evidence" value="ECO:0007669"/>
    <property type="project" value="InterPro"/>
</dbReference>
<feature type="chain" id="PRO_5026175848" description="Peptidyl-prolyl cis-trans isomerase" evidence="9">
    <location>
        <begin position="22"/>
        <end position="233"/>
    </location>
</feature>
<keyword evidence="5 6" id="KW-0413">Isomerase</keyword>
<dbReference type="Gene3D" id="1.10.287.460">
    <property type="entry name" value="Peptidyl-prolyl cis-trans isomerase, FKBP-type, N-terminal domain"/>
    <property type="match status" value="1"/>
</dbReference>
<dbReference type="InterPro" id="IPR036944">
    <property type="entry name" value="PPIase_FKBP_N_sf"/>
</dbReference>
<dbReference type="InterPro" id="IPR001179">
    <property type="entry name" value="PPIase_FKBP_dom"/>
</dbReference>
<feature type="coiled-coil region" evidence="8">
    <location>
        <begin position="75"/>
        <end position="105"/>
    </location>
</feature>
<evidence type="ECO:0000259" key="10">
    <source>
        <dbReference type="PROSITE" id="PS50059"/>
    </source>
</evidence>
<proteinExistence type="inferred from homology"/>
<sequence>MRLSILVLSLFSLSCSALAHAEANTKPETLEQRTSYTLGVDIAKNLSEQGLDIDIPAFSMGLNDALQGKTLALTADEMSDAIEQAKQKMLAKRQAERQAQAAENAQAGDQFRSEFAKQDKTLTTANGILYQVLQEGKGDSPSDDDSIYAHYEGTFINGEVFDSSYKRGRALKLQTSDVIKGWGEVLKMMKPGSKWKVVIPPELAYGKKGAGDVIGPNATLVFTIELISFGKEN</sequence>
<comment type="catalytic activity">
    <reaction evidence="1 6 7">
        <text>[protein]-peptidylproline (omega=180) = [protein]-peptidylproline (omega=0)</text>
        <dbReference type="Rhea" id="RHEA:16237"/>
        <dbReference type="Rhea" id="RHEA-COMP:10747"/>
        <dbReference type="Rhea" id="RHEA-COMP:10748"/>
        <dbReference type="ChEBI" id="CHEBI:83833"/>
        <dbReference type="ChEBI" id="CHEBI:83834"/>
        <dbReference type="EC" id="5.2.1.8"/>
    </reaction>
</comment>
<keyword evidence="12" id="KW-1185">Reference proteome</keyword>
<dbReference type="AlphaFoldDB" id="A0A6F8PTV7"/>
<dbReference type="PANTHER" id="PTHR43811">
    <property type="entry name" value="FKBP-TYPE PEPTIDYL-PROLYL CIS-TRANS ISOMERASE FKPA"/>
    <property type="match status" value="1"/>
</dbReference>
<comment type="similarity">
    <text evidence="2 7">Belongs to the FKBP-type PPIase family.</text>
</comment>
<dbReference type="RefSeq" id="WP_173271408.1">
    <property type="nucleotide sequence ID" value="NZ_AP021889.1"/>
</dbReference>
<dbReference type="PROSITE" id="PS51257">
    <property type="entry name" value="PROKAR_LIPOPROTEIN"/>
    <property type="match status" value="1"/>
</dbReference>
<dbReference type="KEGG" id="tse:THMIRHAS_09460"/>
<keyword evidence="4 6" id="KW-0697">Rotamase</keyword>
<feature type="signal peptide" evidence="9">
    <location>
        <begin position="1"/>
        <end position="21"/>
    </location>
</feature>
<dbReference type="Gene3D" id="3.10.50.40">
    <property type="match status" value="1"/>
</dbReference>
<evidence type="ECO:0000256" key="8">
    <source>
        <dbReference type="SAM" id="Coils"/>
    </source>
</evidence>
<evidence type="ECO:0000256" key="2">
    <source>
        <dbReference type="ARBA" id="ARBA00006577"/>
    </source>
</evidence>
<evidence type="ECO:0000256" key="1">
    <source>
        <dbReference type="ARBA" id="ARBA00000971"/>
    </source>
</evidence>
<keyword evidence="8" id="KW-0175">Coiled coil</keyword>
<dbReference type="PRINTS" id="PR01730">
    <property type="entry name" value="INFPOTNTIATR"/>
</dbReference>
<dbReference type="Proteomes" id="UP000501726">
    <property type="component" value="Chromosome"/>
</dbReference>
<protein>
    <recommendedName>
        <fullName evidence="7">Peptidyl-prolyl cis-trans isomerase</fullName>
        <ecNumber evidence="7">5.2.1.8</ecNumber>
    </recommendedName>
</protein>
<dbReference type="GO" id="GO:0003755">
    <property type="term" value="F:peptidyl-prolyl cis-trans isomerase activity"/>
    <property type="evidence" value="ECO:0007669"/>
    <property type="project" value="UniProtKB-UniRule"/>
</dbReference>